<organism evidence="3 4">
    <name type="scientific">Candidatus Venteria ishoeyi</name>
    <dbReference type="NCBI Taxonomy" id="1899563"/>
    <lineage>
        <taxon>Bacteria</taxon>
        <taxon>Pseudomonadati</taxon>
        <taxon>Pseudomonadota</taxon>
        <taxon>Gammaproteobacteria</taxon>
        <taxon>Thiotrichales</taxon>
        <taxon>Thiotrichaceae</taxon>
        <taxon>Venteria</taxon>
    </lineage>
</organism>
<dbReference type="RefSeq" id="WP_103920292.1">
    <property type="nucleotide sequence ID" value="NZ_FMSV02000498.1"/>
</dbReference>
<dbReference type="OrthoDB" id="9810730at2"/>
<dbReference type="SUPFAM" id="SSF55781">
    <property type="entry name" value="GAF domain-like"/>
    <property type="match status" value="1"/>
</dbReference>
<dbReference type="Gene3D" id="6.10.340.10">
    <property type="match status" value="1"/>
</dbReference>
<feature type="domain" description="GAF" evidence="2">
    <location>
        <begin position="339"/>
        <end position="481"/>
    </location>
</feature>
<feature type="transmembrane region" description="Helical" evidence="1">
    <location>
        <begin position="198"/>
        <end position="221"/>
    </location>
</feature>
<sequence length="481" mass="53770">MLKKYDWSITTKLIIVACGVVSVLLLTGGLLLLNYQADTIEIYHQEYQEKITHTLETRARDEQKALVANLRFNISIFSGSVAGYLFNYNEDDMRKALETFIAYPEVLAVKVIDEFGKDFAAAWKQEEILTGSTLPDNPAWKQARMIEAEVGHMEQTVGNIKVYYTDSVLAAKIRQRRTEALSDIRAFYKRSRHNLQSVVFNQIIGVVILLIILMLALWVSLRILMQKPLSLINQELKMLAKGKLTAKQINYKGHDEIAELTSSAQSLKNAMKRTITQANAIAAGNYSGEVQLLSEHDELGLALAHMTMTLRDMTAADKRREWFNNGLAKLDETTRGIQNINDLAGNIINFLAKYLEAQAGVFYIIKTENGQHCLWREAGYALPADMPEQFALGEGLAGEVALSKTPIMVEEIPDGYMTIQSSIINTKPCSLVLLPLFHEDKLQGVLEIATLQSLSERSLKFIEQAAPVIGIAIYTILAVKA</sequence>
<evidence type="ECO:0000256" key="1">
    <source>
        <dbReference type="SAM" id="Phobius"/>
    </source>
</evidence>
<gene>
    <name evidence="3" type="ORF">MBHS_02390</name>
</gene>
<dbReference type="InterPro" id="IPR029016">
    <property type="entry name" value="GAF-like_dom_sf"/>
</dbReference>
<keyword evidence="1" id="KW-1133">Transmembrane helix</keyword>
<protein>
    <recommendedName>
        <fullName evidence="2">GAF domain-containing protein</fullName>
    </recommendedName>
</protein>
<feature type="transmembrane region" description="Helical" evidence="1">
    <location>
        <begin position="12"/>
        <end position="33"/>
    </location>
</feature>
<keyword evidence="1" id="KW-0812">Transmembrane</keyword>
<dbReference type="AlphaFoldDB" id="A0A1H6F8S1"/>
<evidence type="ECO:0000313" key="4">
    <source>
        <dbReference type="Proteomes" id="UP000236724"/>
    </source>
</evidence>
<evidence type="ECO:0000259" key="2">
    <source>
        <dbReference type="SMART" id="SM00065"/>
    </source>
</evidence>
<dbReference type="Pfam" id="PF13185">
    <property type="entry name" value="GAF_2"/>
    <property type="match status" value="1"/>
</dbReference>
<reference evidence="3 4" key="1">
    <citation type="submission" date="2016-10" db="EMBL/GenBank/DDBJ databases">
        <authorList>
            <person name="de Groot N.N."/>
        </authorList>
    </citation>
    <scope>NUCLEOTIDE SEQUENCE [LARGE SCALE GENOMIC DNA]</scope>
    <source>
        <strain evidence="3">MBHS1</strain>
    </source>
</reference>
<dbReference type="SMART" id="SM00065">
    <property type="entry name" value="GAF"/>
    <property type="match status" value="1"/>
</dbReference>
<dbReference type="Proteomes" id="UP000236724">
    <property type="component" value="Unassembled WGS sequence"/>
</dbReference>
<evidence type="ECO:0000313" key="3">
    <source>
        <dbReference type="EMBL" id="SEH06527.1"/>
    </source>
</evidence>
<proteinExistence type="predicted"/>
<name>A0A1H6F8S1_9GAMM</name>
<dbReference type="InterPro" id="IPR003018">
    <property type="entry name" value="GAF"/>
</dbReference>
<keyword evidence="4" id="KW-1185">Reference proteome</keyword>
<dbReference type="Gene3D" id="3.30.450.40">
    <property type="match status" value="1"/>
</dbReference>
<keyword evidence="1" id="KW-0472">Membrane</keyword>
<accession>A0A1H6F8S1</accession>
<dbReference type="EMBL" id="FMSV02000498">
    <property type="protein sequence ID" value="SEH06527.1"/>
    <property type="molecule type" value="Genomic_DNA"/>
</dbReference>